<evidence type="ECO:0000313" key="2">
    <source>
        <dbReference type="EMBL" id="WDR04440.1"/>
    </source>
</evidence>
<proteinExistence type="predicted"/>
<feature type="transmembrane region" description="Helical" evidence="1">
    <location>
        <begin position="32"/>
        <end position="51"/>
    </location>
</feature>
<evidence type="ECO:0000256" key="1">
    <source>
        <dbReference type="SAM" id="Phobius"/>
    </source>
</evidence>
<evidence type="ECO:0000313" key="3">
    <source>
        <dbReference type="Proteomes" id="UP001222118"/>
    </source>
</evidence>
<organism evidence="2 3">
    <name type="scientific">Devosia rhodophyticola</name>
    <dbReference type="NCBI Taxonomy" id="3026423"/>
    <lineage>
        <taxon>Bacteria</taxon>
        <taxon>Pseudomonadati</taxon>
        <taxon>Pseudomonadota</taxon>
        <taxon>Alphaproteobacteria</taxon>
        <taxon>Hyphomicrobiales</taxon>
        <taxon>Devosiaceae</taxon>
        <taxon>Devosia</taxon>
    </lineage>
</organism>
<dbReference type="SUPFAM" id="SSF52096">
    <property type="entry name" value="ClpP/crotonase"/>
    <property type="match status" value="1"/>
</dbReference>
<dbReference type="EMBL" id="CP118247">
    <property type="protein sequence ID" value="WDR04440.1"/>
    <property type="molecule type" value="Genomic_DNA"/>
</dbReference>
<keyword evidence="1" id="KW-0472">Membrane</keyword>
<accession>A0ABY7YUB2</accession>
<keyword evidence="3" id="KW-1185">Reference proteome</keyword>
<sequence>MVATSANARNSNRDGPFYRRIPVWIGSFDDGAIMRAAFFVLLFGTISVLYVDYRELTAADTALLAPTQTILPPFNPDGPAQSPVPAVTTDPALLQAPLAISLEPGGILRLTGTIEPGSETRFANEIAARGEYVQTVSIDSPGGSVMDALAIGALIREKGFATEVAAGAFCASSCPLILAGGLERIASDKAAIGVHQIYAAAISTDPQRLSRTAGLAMSDAQTTTARISRYLSSSGVDPALWLHALETPPDRLYYLSTKELESLKLVTKIVH</sequence>
<dbReference type="Proteomes" id="UP001222118">
    <property type="component" value="Chromosome"/>
</dbReference>
<dbReference type="InterPro" id="IPR029045">
    <property type="entry name" value="ClpP/crotonase-like_dom_sf"/>
</dbReference>
<dbReference type="RefSeq" id="WP_282209961.1">
    <property type="nucleotide sequence ID" value="NZ_CP118247.1"/>
</dbReference>
<keyword evidence="1" id="KW-1133">Transmembrane helix</keyword>
<keyword evidence="1" id="KW-0812">Transmembrane</keyword>
<reference evidence="2 3" key="1">
    <citation type="submission" date="2023-02" db="EMBL/GenBank/DDBJ databases">
        <title>Devosia chondri sp. nov., isolated from the phycosphere of marine algae.</title>
        <authorList>
            <person name="Kim J.M."/>
            <person name="Lee J.K."/>
            <person name="Choi B.J."/>
            <person name="Bayburt H."/>
            <person name="Jeon C.O."/>
        </authorList>
    </citation>
    <scope>NUCLEOTIDE SEQUENCE [LARGE SCALE GENOMIC DNA]</scope>
    <source>
        <strain evidence="2 3">G2-5</strain>
    </source>
</reference>
<dbReference type="Gene3D" id="3.90.226.10">
    <property type="entry name" value="2-enoyl-CoA Hydratase, Chain A, domain 1"/>
    <property type="match status" value="1"/>
</dbReference>
<protein>
    <submittedName>
        <fullName evidence="2">Uncharacterized protein</fullName>
    </submittedName>
</protein>
<name>A0ABY7YUB2_9HYPH</name>
<gene>
    <name evidence="2" type="ORF">PSQ90_08765</name>
</gene>